<protein>
    <submittedName>
        <fullName evidence="1">Uncharacterized protein</fullName>
    </submittedName>
</protein>
<name>A0A5B0PZ64_PUCGR</name>
<dbReference type="Proteomes" id="UP000325313">
    <property type="component" value="Unassembled WGS sequence"/>
</dbReference>
<gene>
    <name evidence="1" type="ORF">PGT21_030764</name>
    <name evidence="2" type="ORF">PGTUg99_022604</name>
</gene>
<dbReference type="EMBL" id="VDEP01000305">
    <property type="protein sequence ID" value="KAA1109243.1"/>
    <property type="molecule type" value="Genomic_DNA"/>
</dbReference>
<dbReference type="EMBL" id="VSWC01000040">
    <property type="protein sequence ID" value="KAA1106193.1"/>
    <property type="molecule type" value="Genomic_DNA"/>
</dbReference>
<reference evidence="3 4" key="1">
    <citation type="submission" date="2019-05" db="EMBL/GenBank/DDBJ databases">
        <title>Emergence of the Ug99 lineage of the wheat stem rust pathogen through somatic hybridization.</title>
        <authorList>
            <person name="Li F."/>
            <person name="Upadhyaya N.M."/>
            <person name="Sperschneider J."/>
            <person name="Matny O."/>
            <person name="Nguyen-Phuc H."/>
            <person name="Mago R."/>
            <person name="Raley C."/>
            <person name="Miller M.E."/>
            <person name="Silverstein K.A.T."/>
            <person name="Henningsen E."/>
            <person name="Hirsch C.D."/>
            <person name="Visser B."/>
            <person name="Pretorius Z.A."/>
            <person name="Steffenson B.J."/>
            <person name="Schwessinger B."/>
            <person name="Dodds P.N."/>
            <person name="Figueroa M."/>
        </authorList>
    </citation>
    <scope>NUCLEOTIDE SEQUENCE [LARGE SCALE GENOMIC DNA]</scope>
    <source>
        <strain evidence="1">21-0</strain>
        <strain evidence="2 4">Ug99</strain>
    </source>
</reference>
<organism evidence="1 3">
    <name type="scientific">Puccinia graminis f. sp. tritici</name>
    <dbReference type="NCBI Taxonomy" id="56615"/>
    <lineage>
        <taxon>Eukaryota</taxon>
        <taxon>Fungi</taxon>
        <taxon>Dikarya</taxon>
        <taxon>Basidiomycota</taxon>
        <taxon>Pucciniomycotina</taxon>
        <taxon>Pucciniomycetes</taxon>
        <taxon>Pucciniales</taxon>
        <taxon>Pucciniaceae</taxon>
        <taxon>Puccinia</taxon>
    </lineage>
</organism>
<evidence type="ECO:0000313" key="1">
    <source>
        <dbReference type="EMBL" id="KAA1106193.1"/>
    </source>
</evidence>
<comment type="caution">
    <text evidence="1">The sequence shown here is derived from an EMBL/GenBank/DDBJ whole genome shotgun (WGS) entry which is preliminary data.</text>
</comment>
<sequence length="77" mass="8273">MADVRRGQKCTTFAASYGDALDAARFDWLGDASPNQTTKPSAGFDSKCQSTSIGLPPLVNARLVLVSILKNPRKFSL</sequence>
<keyword evidence="3" id="KW-1185">Reference proteome</keyword>
<evidence type="ECO:0000313" key="4">
    <source>
        <dbReference type="Proteomes" id="UP000325313"/>
    </source>
</evidence>
<evidence type="ECO:0000313" key="2">
    <source>
        <dbReference type="EMBL" id="KAA1109243.1"/>
    </source>
</evidence>
<proteinExistence type="predicted"/>
<dbReference type="Proteomes" id="UP000324748">
    <property type="component" value="Unassembled WGS sequence"/>
</dbReference>
<accession>A0A5B0PZ64</accession>
<dbReference type="AlphaFoldDB" id="A0A5B0PZ64"/>
<evidence type="ECO:0000313" key="3">
    <source>
        <dbReference type="Proteomes" id="UP000324748"/>
    </source>
</evidence>